<dbReference type="AlphaFoldDB" id="A0A151SW15"/>
<dbReference type="EMBL" id="CM003612">
    <property type="protein sequence ID" value="KYP58981.1"/>
    <property type="molecule type" value="Genomic_DNA"/>
</dbReference>
<name>A0A151SW15_CAJCA</name>
<keyword evidence="3" id="KW-1185">Reference proteome</keyword>
<evidence type="ECO:0000313" key="1">
    <source>
        <dbReference type="EMBL" id="KYP58981.1"/>
    </source>
</evidence>
<gene>
    <name evidence="1" type="ORF">KK1_014406</name>
    <name evidence="2" type="ORF">KK1_014427</name>
</gene>
<organism evidence="1 3">
    <name type="scientific">Cajanus cajan</name>
    <name type="common">Pigeon pea</name>
    <name type="synonym">Cajanus indicus</name>
    <dbReference type="NCBI Taxonomy" id="3821"/>
    <lineage>
        <taxon>Eukaryota</taxon>
        <taxon>Viridiplantae</taxon>
        <taxon>Streptophyta</taxon>
        <taxon>Embryophyta</taxon>
        <taxon>Tracheophyta</taxon>
        <taxon>Spermatophyta</taxon>
        <taxon>Magnoliopsida</taxon>
        <taxon>eudicotyledons</taxon>
        <taxon>Gunneridae</taxon>
        <taxon>Pentapetalae</taxon>
        <taxon>rosids</taxon>
        <taxon>fabids</taxon>
        <taxon>Fabales</taxon>
        <taxon>Fabaceae</taxon>
        <taxon>Papilionoideae</taxon>
        <taxon>50 kb inversion clade</taxon>
        <taxon>NPAAA clade</taxon>
        <taxon>indigoferoid/millettioid clade</taxon>
        <taxon>Phaseoleae</taxon>
        <taxon>Cajanus</taxon>
    </lineage>
</organism>
<protein>
    <submittedName>
        <fullName evidence="1">Retrovirus-related Pol polyprotein from transposon TNT 1-94</fullName>
    </submittedName>
</protein>
<reference evidence="1 3" key="1">
    <citation type="journal article" date="2012" name="Nat. Biotechnol.">
        <title>Draft genome sequence of pigeonpea (Cajanus cajan), an orphan legume crop of resource-poor farmers.</title>
        <authorList>
            <person name="Varshney R.K."/>
            <person name="Chen W."/>
            <person name="Li Y."/>
            <person name="Bharti A.K."/>
            <person name="Saxena R.K."/>
            <person name="Schlueter J.A."/>
            <person name="Donoghue M.T."/>
            <person name="Azam S."/>
            <person name="Fan G."/>
            <person name="Whaley A.M."/>
            <person name="Farmer A.D."/>
            <person name="Sheridan J."/>
            <person name="Iwata A."/>
            <person name="Tuteja R."/>
            <person name="Penmetsa R.V."/>
            <person name="Wu W."/>
            <person name="Upadhyaya H.D."/>
            <person name="Yang S.P."/>
            <person name="Shah T."/>
            <person name="Saxena K.B."/>
            <person name="Michael T."/>
            <person name="McCombie W.R."/>
            <person name="Yang B."/>
            <person name="Zhang G."/>
            <person name="Yang H."/>
            <person name="Wang J."/>
            <person name="Spillane C."/>
            <person name="Cook D.R."/>
            <person name="May G.D."/>
            <person name="Xu X."/>
            <person name="Jackson S.A."/>
        </authorList>
    </citation>
    <scope>NUCLEOTIDE SEQUENCE [LARGE SCALE GENOMIC DNA]</scope>
    <source>
        <strain evidence="3">cv. Asha</strain>
    </source>
</reference>
<sequence length="118" mass="13753">MKDLRRTKFCLGLQIEYLKNGILVHQEAYITKVLKMFYIDKSHPLCTPMVVRSLDVNKDPFRSLEKDEEIICLEVAYLSAIGALMYLANYTRPDIAFVVNLLARYSSSPIRKHWNEVK</sequence>
<evidence type="ECO:0000313" key="2">
    <source>
        <dbReference type="EMBL" id="KYP59002.1"/>
    </source>
</evidence>
<evidence type="ECO:0000313" key="3">
    <source>
        <dbReference type="Proteomes" id="UP000075243"/>
    </source>
</evidence>
<dbReference type="Gramene" id="C.cajan_13983.t">
    <property type="protein sequence ID" value="C.cajan_13983.t.cds1"/>
    <property type="gene ID" value="C.cajan_13983"/>
</dbReference>
<accession>A0A151SW15</accession>
<dbReference type="Proteomes" id="UP000075243">
    <property type="component" value="Chromosome 10"/>
</dbReference>
<proteinExistence type="predicted"/>
<dbReference type="EMBL" id="CM003612">
    <property type="protein sequence ID" value="KYP59002.1"/>
    <property type="molecule type" value="Genomic_DNA"/>
</dbReference>
<dbReference type="Gramene" id="C.cajan_14004.t">
    <property type="protein sequence ID" value="C.cajan_14004.t.cds1"/>
    <property type="gene ID" value="C.cajan_14004"/>
</dbReference>